<gene>
    <name evidence="3" type="ORF">Cco03nite_19460</name>
</gene>
<keyword evidence="2" id="KW-0812">Transmembrane</keyword>
<name>A0A8J3P836_9ACTN</name>
<sequence length="489" mass="53250">MITEDAAHSADGSSVPPVPPEHPVPAQRAAPDPVSYAVPDPQAAPGRPGGFGAFQPYPTLWPDPALLHRPRRRWGRVIALVATGLALACAAAGGLAVVLVPPVLEQFAAAGTQTPGTAPSPRPGDKLTVRQAWVKERIDAALTVQREALLAGDEKGYLSVVDPTATGALDGLRVQFRSLRAMQVAAWSDRGYQPSPSPNDEWSVRLNSTPCFVIAVCNESRTPSFMRWRIEDDRAVLVHWEPGDKDGAPWQTDELVALAGARTVVATTPVFERELPMLLREAEKAAKVADRYAVGTPPARYPVYYADSREWERWYGGHPPDWAGGVAIPVTRDRYELVLNGAYLMQAGLGELMRHELAHASSLAGSGGSYSAWWLVEGLAEEAGANGAKPAAYPAMADVRRFVKKWNRDIELAPPGEKTPEWEVAGRYGVAYLAVHRLVARFGFAKAMAFFKYVLHFQREAALAAPQQLGMSWAAVERDLVDYVRRTAR</sequence>
<dbReference type="Proteomes" id="UP000630887">
    <property type="component" value="Unassembled WGS sequence"/>
</dbReference>
<protein>
    <recommendedName>
        <fullName evidence="5">Peptidase MA superfamily protein</fullName>
    </recommendedName>
</protein>
<evidence type="ECO:0000256" key="2">
    <source>
        <dbReference type="SAM" id="Phobius"/>
    </source>
</evidence>
<keyword evidence="4" id="KW-1185">Reference proteome</keyword>
<organism evidence="3 4">
    <name type="scientific">Catellatospora coxensis</name>
    <dbReference type="NCBI Taxonomy" id="310354"/>
    <lineage>
        <taxon>Bacteria</taxon>
        <taxon>Bacillati</taxon>
        <taxon>Actinomycetota</taxon>
        <taxon>Actinomycetes</taxon>
        <taxon>Micromonosporales</taxon>
        <taxon>Micromonosporaceae</taxon>
        <taxon>Catellatospora</taxon>
    </lineage>
</organism>
<evidence type="ECO:0000313" key="4">
    <source>
        <dbReference type="Proteomes" id="UP000630887"/>
    </source>
</evidence>
<reference evidence="3 4" key="1">
    <citation type="submission" date="2021-01" db="EMBL/GenBank/DDBJ databases">
        <title>Whole genome shotgun sequence of Catellatospora coxensis NBRC 107359.</title>
        <authorList>
            <person name="Komaki H."/>
            <person name="Tamura T."/>
        </authorList>
    </citation>
    <scope>NUCLEOTIDE SEQUENCE [LARGE SCALE GENOMIC DNA]</scope>
    <source>
        <strain evidence="3 4">NBRC 107359</strain>
    </source>
</reference>
<feature type="transmembrane region" description="Helical" evidence="2">
    <location>
        <begin position="77"/>
        <end position="100"/>
    </location>
</feature>
<accession>A0A8J3P836</accession>
<proteinExistence type="predicted"/>
<comment type="caution">
    <text evidence="3">The sequence shown here is derived from an EMBL/GenBank/DDBJ whole genome shotgun (WGS) entry which is preliminary data.</text>
</comment>
<evidence type="ECO:0000313" key="3">
    <source>
        <dbReference type="EMBL" id="GIG05246.1"/>
    </source>
</evidence>
<dbReference type="EMBL" id="BONI01000012">
    <property type="protein sequence ID" value="GIG05246.1"/>
    <property type="molecule type" value="Genomic_DNA"/>
</dbReference>
<keyword evidence="2" id="KW-0472">Membrane</keyword>
<keyword evidence="2" id="KW-1133">Transmembrane helix</keyword>
<evidence type="ECO:0008006" key="5">
    <source>
        <dbReference type="Google" id="ProtNLM"/>
    </source>
</evidence>
<evidence type="ECO:0000256" key="1">
    <source>
        <dbReference type="SAM" id="MobiDB-lite"/>
    </source>
</evidence>
<dbReference type="AlphaFoldDB" id="A0A8J3P836"/>
<dbReference type="RefSeq" id="WP_203691303.1">
    <property type="nucleotide sequence ID" value="NZ_BAAALC010000031.1"/>
</dbReference>
<feature type="region of interest" description="Disordered" evidence="1">
    <location>
        <begin position="1"/>
        <end position="51"/>
    </location>
</feature>